<name>A0ABD3NKZ0_9STRA</name>
<feature type="region of interest" description="Disordered" evidence="1">
    <location>
        <begin position="42"/>
        <end position="61"/>
    </location>
</feature>
<protein>
    <submittedName>
        <fullName evidence="3">Uncharacterized protein</fullName>
    </submittedName>
</protein>
<evidence type="ECO:0000313" key="4">
    <source>
        <dbReference type="Proteomes" id="UP001530400"/>
    </source>
</evidence>
<dbReference type="Proteomes" id="UP001530400">
    <property type="component" value="Unassembled WGS sequence"/>
</dbReference>
<feature type="signal peptide" evidence="2">
    <location>
        <begin position="1"/>
        <end position="20"/>
    </location>
</feature>
<reference evidence="3 4" key="1">
    <citation type="submission" date="2024-10" db="EMBL/GenBank/DDBJ databases">
        <title>Updated reference genomes for cyclostephanoid diatoms.</title>
        <authorList>
            <person name="Roberts W.R."/>
            <person name="Alverson A.J."/>
        </authorList>
    </citation>
    <scope>NUCLEOTIDE SEQUENCE [LARGE SCALE GENOMIC DNA]</scope>
    <source>
        <strain evidence="3 4">AJA010-31</strain>
    </source>
</reference>
<evidence type="ECO:0000313" key="3">
    <source>
        <dbReference type="EMBL" id="KAL3776555.1"/>
    </source>
</evidence>
<sequence>MKTLSFAAALLFPSLASTHGNYLRKTREDRLGRPPGFTWIIDDPSVDNPVPTTTSSTDSQLASSASGTATVVATLPAATTTSSTDNIATYLEYTPTCTTNSDCYPKLRVQVPSSNSLVVVSICGCYATSISNPFDECQGDSAECVVAGCFPNSCDAISAFCDGGICVLQDESSVSGMADIMSSSMSMSMSLDENEFEFLEEQGLLLSCSGHDDCVEMNGCCLRDGLCHSKTDVMPICWTVV</sequence>
<organism evidence="3 4">
    <name type="scientific">Cyclotella atomus</name>
    <dbReference type="NCBI Taxonomy" id="382360"/>
    <lineage>
        <taxon>Eukaryota</taxon>
        <taxon>Sar</taxon>
        <taxon>Stramenopiles</taxon>
        <taxon>Ochrophyta</taxon>
        <taxon>Bacillariophyta</taxon>
        <taxon>Coscinodiscophyceae</taxon>
        <taxon>Thalassiosirophycidae</taxon>
        <taxon>Stephanodiscales</taxon>
        <taxon>Stephanodiscaceae</taxon>
        <taxon>Cyclotella</taxon>
    </lineage>
</organism>
<accession>A0ABD3NKZ0</accession>
<proteinExistence type="predicted"/>
<keyword evidence="4" id="KW-1185">Reference proteome</keyword>
<dbReference type="EMBL" id="JALLPJ020001094">
    <property type="protein sequence ID" value="KAL3776555.1"/>
    <property type="molecule type" value="Genomic_DNA"/>
</dbReference>
<feature type="chain" id="PRO_5044786001" evidence="2">
    <location>
        <begin position="21"/>
        <end position="241"/>
    </location>
</feature>
<keyword evidence="2" id="KW-0732">Signal</keyword>
<dbReference type="AlphaFoldDB" id="A0ABD3NKZ0"/>
<feature type="compositionally biased region" description="Low complexity" evidence="1">
    <location>
        <begin position="52"/>
        <end position="61"/>
    </location>
</feature>
<comment type="caution">
    <text evidence="3">The sequence shown here is derived from an EMBL/GenBank/DDBJ whole genome shotgun (WGS) entry which is preliminary data.</text>
</comment>
<evidence type="ECO:0000256" key="1">
    <source>
        <dbReference type="SAM" id="MobiDB-lite"/>
    </source>
</evidence>
<evidence type="ECO:0000256" key="2">
    <source>
        <dbReference type="SAM" id="SignalP"/>
    </source>
</evidence>
<gene>
    <name evidence="3" type="ORF">ACHAWO_001739</name>
</gene>